<dbReference type="Pfam" id="PF04413">
    <property type="entry name" value="Glycos_transf_N"/>
    <property type="match status" value="1"/>
</dbReference>
<feature type="site" description="Transition state stabilizer" evidence="8">
    <location>
        <position position="211"/>
    </location>
</feature>
<dbReference type="EC" id="2.4.99.12" evidence="2 9"/>
<dbReference type="Gene3D" id="3.40.50.2000">
    <property type="entry name" value="Glycogen Phosphorylase B"/>
    <property type="match status" value="1"/>
</dbReference>
<dbReference type="PANTHER" id="PTHR42755:SF1">
    <property type="entry name" value="3-DEOXY-D-MANNO-OCTULOSONIC ACID TRANSFERASE, MITOCHONDRIAL-RELATED"/>
    <property type="match status" value="1"/>
</dbReference>
<comment type="similarity">
    <text evidence="9">Belongs to the glycosyltransferase group 1 family.</text>
</comment>
<evidence type="ECO:0000256" key="1">
    <source>
        <dbReference type="ARBA" id="ARBA00004713"/>
    </source>
</evidence>
<proteinExistence type="inferred from homology"/>
<evidence type="ECO:0000256" key="8">
    <source>
        <dbReference type="PIRSR" id="PIRSR639901-2"/>
    </source>
</evidence>
<dbReference type="EMBL" id="JACPUR010000017">
    <property type="protein sequence ID" value="MBI3127300.1"/>
    <property type="molecule type" value="Genomic_DNA"/>
</dbReference>
<dbReference type="PANTHER" id="PTHR42755">
    <property type="entry name" value="3-DEOXY-MANNO-OCTULOSONATE CYTIDYLYLTRANSFERASE"/>
    <property type="match status" value="1"/>
</dbReference>
<reference evidence="11" key="1">
    <citation type="submission" date="2020-07" db="EMBL/GenBank/DDBJ databases">
        <title>Huge and variable diversity of episymbiotic CPR bacteria and DPANN archaea in groundwater ecosystems.</title>
        <authorList>
            <person name="He C.Y."/>
            <person name="Keren R."/>
            <person name="Whittaker M."/>
            <person name="Farag I.F."/>
            <person name="Doudna J."/>
            <person name="Cate J.H.D."/>
            <person name="Banfield J.F."/>
        </authorList>
    </citation>
    <scope>NUCLEOTIDE SEQUENCE</scope>
    <source>
        <strain evidence="11">NC_groundwater_763_Ag_S-0.2um_68_21</strain>
    </source>
</reference>
<evidence type="ECO:0000313" key="12">
    <source>
        <dbReference type="Proteomes" id="UP000782312"/>
    </source>
</evidence>
<dbReference type="InterPro" id="IPR007507">
    <property type="entry name" value="Glycos_transf_N"/>
</dbReference>
<dbReference type="GO" id="GO:0009245">
    <property type="term" value="P:lipid A biosynthetic process"/>
    <property type="evidence" value="ECO:0007669"/>
    <property type="project" value="TreeGrafter"/>
</dbReference>
<dbReference type="GO" id="GO:0009244">
    <property type="term" value="P:lipopolysaccharide core region biosynthetic process"/>
    <property type="evidence" value="ECO:0007669"/>
    <property type="project" value="UniProtKB-UniRule"/>
</dbReference>
<evidence type="ECO:0000256" key="7">
    <source>
        <dbReference type="PIRSR" id="PIRSR639901-1"/>
    </source>
</evidence>
<keyword evidence="9" id="KW-0448">Lipopolysaccharide biosynthesis</keyword>
<name>A0A932MM62_UNCTE</name>
<dbReference type="Proteomes" id="UP000782312">
    <property type="component" value="Unassembled WGS sequence"/>
</dbReference>
<feature type="domain" description="3-deoxy-D-manno-octulosonic-acid transferase N-terminal" evidence="10">
    <location>
        <begin position="38"/>
        <end position="214"/>
    </location>
</feature>
<dbReference type="AlphaFoldDB" id="A0A932MM62"/>
<evidence type="ECO:0000259" key="10">
    <source>
        <dbReference type="Pfam" id="PF04413"/>
    </source>
</evidence>
<accession>A0A932MM62</accession>
<gene>
    <name evidence="11" type="ORF">HYZ11_06825</name>
</gene>
<comment type="caution">
    <text evidence="11">The sequence shown here is derived from an EMBL/GenBank/DDBJ whole genome shotgun (WGS) entry which is preliminary data.</text>
</comment>
<dbReference type="Gene3D" id="3.40.50.11720">
    <property type="entry name" value="3-Deoxy-D-manno-octulosonic-acid transferase, N-terminal domain"/>
    <property type="match status" value="1"/>
</dbReference>
<evidence type="ECO:0000256" key="3">
    <source>
        <dbReference type="ARBA" id="ARBA00019077"/>
    </source>
</evidence>
<dbReference type="InterPro" id="IPR038107">
    <property type="entry name" value="Glycos_transf_N_sf"/>
</dbReference>
<dbReference type="GO" id="GO:0043842">
    <property type="term" value="F:Kdo transferase activity"/>
    <property type="evidence" value="ECO:0007669"/>
    <property type="project" value="UniProtKB-EC"/>
</dbReference>
<evidence type="ECO:0000256" key="2">
    <source>
        <dbReference type="ARBA" id="ARBA00012621"/>
    </source>
</evidence>
<organism evidence="11 12">
    <name type="scientific">Tectimicrobiota bacterium</name>
    <dbReference type="NCBI Taxonomy" id="2528274"/>
    <lineage>
        <taxon>Bacteria</taxon>
        <taxon>Pseudomonadati</taxon>
        <taxon>Nitrospinota/Tectimicrobiota group</taxon>
        <taxon>Candidatus Tectimicrobiota</taxon>
    </lineage>
</organism>
<protein>
    <recommendedName>
        <fullName evidence="3 9">3-deoxy-D-manno-octulosonic acid transferase</fullName>
        <shortName evidence="9">Kdo transferase</shortName>
        <ecNumber evidence="2 9">2.4.99.12</ecNumber>
    </recommendedName>
    <alternativeName>
        <fullName evidence="5 9">Lipid IV(A) 3-deoxy-D-manno-octulosonic acid transferase</fullName>
    </alternativeName>
</protein>
<keyword evidence="9" id="KW-0472">Membrane</keyword>
<comment type="function">
    <text evidence="9">Involved in lipopolysaccharide (LPS) biosynthesis. Catalyzes the transfer of 3-deoxy-D-manno-octulosonate (Kdo) residue(s) from CMP-Kdo to lipid IV(A), the tetraacyldisaccharide-1,4'-bisphosphate precursor of lipid A.</text>
</comment>
<comment type="subcellular location">
    <subcellularLocation>
        <location evidence="9">Cell membrane</location>
    </subcellularLocation>
</comment>
<evidence type="ECO:0000256" key="5">
    <source>
        <dbReference type="ARBA" id="ARBA00031445"/>
    </source>
</evidence>
<feature type="active site" description="Proton acceptor" evidence="7">
    <location>
        <position position="66"/>
    </location>
</feature>
<sequence>MKPAAHALYTAALYLFSPALAVYYAFKVRKRRMGFAGMAERFGGAPALPPAGGESRLWLHAVSLGEMGVAAILVRALKEKRPGLRIVLSTVTETGREAAFRIPGVEAAFYLPFDFPFAVRRALGRVRPDGLALIETELWPNLIRLAGEGGIPVAVVNGRLSERSFRGHRRFAALAGSPAEELSGVAAREERDARRFEALGARRVLVTGNLKYDAPLPAGSGAGARSHGFEAGDAVIVAGSTHPGEEAAVAKAVRVLRSRHPSLGLLLAPRRLQRADEAEAALRAEGLTPVRWSAWSKEGRPAPDRVVLLDVMGKLAGAYEGAALAFIGGSLIPHGGQNPIEAARWGVPAVFGPHMQNFAEVAEALVRQGGAIQVEGPFALEMAFETWLSDPAARARAGGAARDVVEANQGAAARTADFLLGLLEKPR</sequence>
<dbReference type="GO" id="GO:0005886">
    <property type="term" value="C:plasma membrane"/>
    <property type="evidence" value="ECO:0007669"/>
    <property type="project" value="UniProtKB-SubCell"/>
</dbReference>
<evidence type="ECO:0000256" key="4">
    <source>
        <dbReference type="ARBA" id="ARBA00022679"/>
    </source>
</evidence>
<feature type="site" description="Transition state stabilizer" evidence="8">
    <location>
        <position position="135"/>
    </location>
</feature>
<dbReference type="InterPro" id="IPR039901">
    <property type="entry name" value="Kdotransferase"/>
</dbReference>
<dbReference type="SUPFAM" id="SSF53756">
    <property type="entry name" value="UDP-Glycosyltransferase/glycogen phosphorylase"/>
    <property type="match status" value="1"/>
</dbReference>
<comment type="catalytic activity">
    <reaction evidence="6 9">
        <text>lipid IVA (E. coli) + CMP-3-deoxy-beta-D-manno-octulosonate = alpha-Kdo-(2-&gt;6)-lipid IVA (E. coli) + CMP + H(+)</text>
        <dbReference type="Rhea" id="RHEA:28066"/>
        <dbReference type="ChEBI" id="CHEBI:15378"/>
        <dbReference type="ChEBI" id="CHEBI:58603"/>
        <dbReference type="ChEBI" id="CHEBI:60364"/>
        <dbReference type="ChEBI" id="CHEBI:60377"/>
        <dbReference type="ChEBI" id="CHEBI:85987"/>
        <dbReference type="EC" id="2.4.99.12"/>
    </reaction>
</comment>
<keyword evidence="4 9" id="KW-0808">Transferase</keyword>
<evidence type="ECO:0000256" key="9">
    <source>
        <dbReference type="RuleBase" id="RU365103"/>
    </source>
</evidence>
<evidence type="ECO:0000256" key="6">
    <source>
        <dbReference type="ARBA" id="ARBA00049183"/>
    </source>
</evidence>
<keyword evidence="9" id="KW-1003">Cell membrane</keyword>
<evidence type="ECO:0000313" key="11">
    <source>
        <dbReference type="EMBL" id="MBI3127300.1"/>
    </source>
</evidence>
<comment type="pathway">
    <text evidence="1 9">Bacterial outer membrane biogenesis; LPS core biosynthesis.</text>
</comment>